<dbReference type="PROSITE" id="PS51059">
    <property type="entry name" value="PARP_CATALYTIC"/>
    <property type="match status" value="1"/>
</dbReference>
<dbReference type="SUPFAM" id="SSF56399">
    <property type="entry name" value="ADP-ribosylation"/>
    <property type="match status" value="1"/>
</dbReference>
<keyword evidence="2" id="KW-0328">Glycosyltransferase</keyword>
<dbReference type="InterPro" id="IPR011010">
    <property type="entry name" value="DNA_brk_join_enz"/>
</dbReference>
<dbReference type="GO" id="GO:1990404">
    <property type="term" value="F:NAD+-protein mono-ADP-ribosyltransferase activity"/>
    <property type="evidence" value="ECO:0007669"/>
    <property type="project" value="TreeGrafter"/>
</dbReference>
<keyword evidence="4" id="KW-0520">NAD</keyword>
<evidence type="ECO:0000313" key="9">
    <source>
        <dbReference type="Proteomes" id="UP000320806"/>
    </source>
</evidence>
<dbReference type="Gene3D" id="2.20.140.10">
    <property type="entry name" value="WGR domain"/>
    <property type="match status" value="1"/>
</dbReference>
<dbReference type="Pfam" id="PF05406">
    <property type="entry name" value="WGR"/>
    <property type="match status" value="1"/>
</dbReference>
<dbReference type="EMBL" id="VFMO01000001">
    <property type="protein sequence ID" value="TQJ15138.1"/>
    <property type="molecule type" value="Genomic_DNA"/>
</dbReference>
<evidence type="ECO:0000256" key="4">
    <source>
        <dbReference type="ARBA" id="ARBA00023027"/>
    </source>
</evidence>
<dbReference type="InterPro" id="IPR012317">
    <property type="entry name" value="Poly(ADP-ribose)pol_cat_dom"/>
</dbReference>
<dbReference type="GO" id="GO:0070212">
    <property type="term" value="P:protein poly-ADP-ribosylation"/>
    <property type="evidence" value="ECO:0007669"/>
    <property type="project" value="TreeGrafter"/>
</dbReference>
<reference evidence="8 9" key="1">
    <citation type="submission" date="2019-06" db="EMBL/GenBank/DDBJ databases">
        <title>Sequencing the genomes of 1000 actinobacteria strains.</title>
        <authorList>
            <person name="Klenk H.-P."/>
        </authorList>
    </citation>
    <scope>NUCLEOTIDE SEQUENCE [LARGE SCALE GENOMIC DNA]</scope>
    <source>
        <strain evidence="8 9">DSM 19828</strain>
    </source>
</reference>
<dbReference type="OrthoDB" id="1822491at2"/>
<gene>
    <name evidence="8" type="ORF">FB459_2666</name>
</gene>
<evidence type="ECO:0000313" key="8">
    <source>
        <dbReference type="EMBL" id="TQJ15138.1"/>
    </source>
</evidence>
<dbReference type="InterPro" id="IPR049809">
    <property type="entry name" value="YehF/YfeS-like_WGR"/>
</dbReference>
<dbReference type="Proteomes" id="UP000320806">
    <property type="component" value="Unassembled WGS sequence"/>
</dbReference>
<dbReference type="InterPro" id="IPR050800">
    <property type="entry name" value="ARTD/PARP"/>
</dbReference>
<dbReference type="Gene3D" id="1.10.150.130">
    <property type="match status" value="1"/>
</dbReference>
<dbReference type="CDD" id="cd07996">
    <property type="entry name" value="WGR_MMR_like"/>
    <property type="match status" value="1"/>
</dbReference>
<dbReference type="SUPFAM" id="SSF56349">
    <property type="entry name" value="DNA breaking-rejoining enzymes"/>
    <property type="match status" value="1"/>
</dbReference>
<dbReference type="Gene3D" id="3.90.228.10">
    <property type="match status" value="1"/>
</dbReference>
<dbReference type="PANTHER" id="PTHR10459">
    <property type="entry name" value="DNA LIGASE"/>
    <property type="match status" value="1"/>
</dbReference>
<dbReference type="GO" id="GO:0003677">
    <property type="term" value="F:DNA binding"/>
    <property type="evidence" value="ECO:0007669"/>
    <property type="project" value="UniProtKB-KW"/>
</dbReference>
<evidence type="ECO:0000256" key="2">
    <source>
        <dbReference type="ARBA" id="ARBA00022676"/>
    </source>
</evidence>
<feature type="domain" description="PARP catalytic" evidence="7">
    <location>
        <begin position="426"/>
        <end position="638"/>
    </location>
</feature>
<dbReference type="PANTHER" id="PTHR10459:SF60">
    <property type="entry name" value="POLY [ADP-RIBOSE] POLYMERASE 2"/>
    <property type="match status" value="1"/>
</dbReference>
<evidence type="ECO:0000256" key="5">
    <source>
        <dbReference type="ARBA" id="ARBA00023125"/>
    </source>
</evidence>
<dbReference type="GO" id="GO:0006302">
    <property type="term" value="P:double-strand break repair"/>
    <property type="evidence" value="ECO:0007669"/>
    <property type="project" value="TreeGrafter"/>
</dbReference>
<proteinExistence type="predicted"/>
<dbReference type="InterPro" id="IPR010998">
    <property type="entry name" value="Integrase_recombinase_N"/>
</dbReference>
<dbReference type="SMART" id="SM00773">
    <property type="entry name" value="WGR"/>
    <property type="match status" value="1"/>
</dbReference>
<evidence type="ECO:0000256" key="1">
    <source>
        <dbReference type="ARBA" id="ARBA00012020"/>
    </source>
</evidence>
<dbReference type="InterPro" id="IPR008893">
    <property type="entry name" value="WGR_domain"/>
</dbReference>
<evidence type="ECO:0000256" key="3">
    <source>
        <dbReference type="ARBA" id="ARBA00022679"/>
    </source>
</evidence>
<name>A0A542EIG4_9MICO</name>
<dbReference type="AlphaFoldDB" id="A0A542EIG4"/>
<accession>A0A542EIG4</accession>
<organism evidence="8 9">
    <name type="scientific">Yimella lutea</name>
    <dbReference type="NCBI Taxonomy" id="587872"/>
    <lineage>
        <taxon>Bacteria</taxon>
        <taxon>Bacillati</taxon>
        <taxon>Actinomycetota</taxon>
        <taxon>Actinomycetes</taxon>
        <taxon>Micrococcales</taxon>
        <taxon>Dermacoccaceae</taxon>
        <taxon>Yimella</taxon>
    </lineage>
</organism>
<dbReference type="EC" id="2.4.2.30" evidence="1"/>
<evidence type="ECO:0000256" key="6">
    <source>
        <dbReference type="ARBA" id="ARBA00033987"/>
    </source>
</evidence>
<dbReference type="GO" id="GO:0003950">
    <property type="term" value="F:NAD+ poly-ADP-ribosyltransferase activity"/>
    <property type="evidence" value="ECO:0007669"/>
    <property type="project" value="UniProtKB-EC"/>
</dbReference>
<evidence type="ECO:0000259" key="7">
    <source>
        <dbReference type="PROSITE" id="PS51059"/>
    </source>
</evidence>
<dbReference type="InterPro" id="IPR036930">
    <property type="entry name" value="WGR_dom_sf"/>
</dbReference>
<dbReference type="Pfam" id="PF00644">
    <property type="entry name" value="PARP"/>
    <property type="match status" value="1"/>
</dbReference>
<protein>
    <recommendedName>
        <fullName evidence="1">NAD(+) ADP-ribosyltransferase</fullName>
        <ecNumber evidence="1">2.4.2.30</ecNumber>
    </recommendedName>
</protein>
<keyword evidence="9" id="KW-1185">Reference proteome</keyword>
<keyword evidence="3" id="KW-0808">Transferase</keyword>
<dbReference type="SUPFAM" id="SSF142921">
    <property type="entry name" value="WGR domain-like"/>
    <property type="match status" value="1"/>
</dbReference>
<sequence length="638" mass="69812">MIEKRGKRYRVRIKHKGRYLSSQTFARKAEAEQWERDQRSALRGGTWVDPNGGSMLMSSWVALWWPSRRPVKDSTEARYVGLRDNHILPAFGRKPLTMMRKTEIATSAHSMSRDLSASSAHQALGLLRRCLDDAVDEGLITKNPAVGITVSQSRPNAPRPLTDESLWDLADCTMTERDRMRSDCCGCSGCFEKSWRYGVTTFAGRAASHRTVMSTTLERTMLVLTDGSANSNKFYEVTAHADGRVIARWGRVGQSGNITDLTGKKSFDRAVHDKTRKGYRPVELVDGACGAAQASADVLRTVGRDKLAGGNTAIAAMVDRLVAVTAHTISSASGGKITVTSTGVQTALGPVSSSAISQARNLLDRMHVMTSGTDRVRLVNDYLMLIPQTVPSRGAWADHFVTGDAQVRQQRDLLDQLEAAVAFTAAPDSGDDDFFRYTLVPATAAELKTLRARYVGTKNAKHRGVSSATMSGAYRLIDNRRSDEIEQTIASVGNVRSMWHGSRAGNVLSILSSGLVVPPATAKHVTARMFGDGVYLSEQSSKSLQYSRGGVWSAGTDPEFFMFAADVAMGWEYRPNMHGQSHAAYDRARSGSLVDNHHEGRRFDSINVKGGTCGVLNHEAIIWRPDQVKLTFLCQFGG</sequence>
<comment type="catalytic activity">
    <reaction evidence="6">
        <text>NAD(+) + (ADP-D-ribosyl)n-acceptor = nicotinamide + (ADP-D-ribosyl)n+1-acceptor + H(+).</text>
        <dbReference type="EC" id="2.4.2.30"/>
    </reaction>
</comment>
<comment type="caution">
    <text evidence="8">The sequence shown here is derived from an EMBL/GenBank/DDBJ whole genome shotgun (WGS) entry which is preliminary data.</text>
</comment>
<keyword evidence="5 8" id="KW-0238">DNA-binding</keyword>